<proteinExistence type="predicted"/>
<keyword evidence="1" id="KW-0156">Chromatin regulator</keyword>
<keyword evidence="4" id="KW-0539">Nucleus</keyword>
<evidence type="ECO:0000256" key="4">
    <source>
        <dbReference type="ARBA" id="ARBA00023242"/>
    </source>
</evidence>
<dbReference type="GO" id="GO:0006325">
    <property type="term" value="P:chromatin organization"/>
    <property type="evidence" value="ECO:0007669"/>
    <property type="project" value="UniProtKB-KW"/>
</dbReference>
<gene>
    <name evidence="8" type="ORF">RMAR00112_LOCUS31012</name>
</gene>
<feature type="region of interest" description="Disordered" evidence="6">
    <location>
        <begin position="1"/>
        <end position="22"/>
    </location>
</feature>
<dbReference type="InterPro" id="IPR016024">
    <property type="entry name" value="ARM-type_fold"/>
</dbReference>
<dbReference type="GO" id="GO:0003677">
    <property type="term" value="F:DNA binding"/>
    <property type="evidence" value="ECO:0007669"/>
    <property type="project" value="InterPro"/>
</dbReference>
<evidence type="ECO:0000256" key="3">
    <source>
        <dbReference type="ARBA" id="ARBA00023163"/>
    </source>
</evidence>
<name>A0A7S3A7B0_9RHOD</name>
<dbReference type="PANTHER" id="PTHR22970">
    <property type="entry name" value="AT-RICH INTERACTIVE DOMAIN-CONTAINING PROTEIN 2"/>
    <property type="match status" value="1"/>
</dbReference>
<dbReference type="InterPro" id="IPR036431">
    <property type="entry name" value="ARID_dom_sf"/>
</dbReference>
<dbReference type="EMBL" id="HBHW01040322">
    <property type="protein sequence ID" value="CAE0062941.1"/>
    <property type="molecule type" value="Transcribed_RNA"/>
</dbReference>
<protein>
    <recommendedName>
        <fullName evidence="7">ARID domain-containing protein</fullName>
    </recommendedName>
</protein>
<dbReference type="InterPro" id="IPR011989">
    <property type="entry name" value="ARM-like"/>
</dbReference>
<dbReference type="SMART" id="SM00501">
    <property type="entry name" value="BRIGHT"/>
    <property type="match status" value="1"/>
</dbReference>
<evidence type="ECO:0000256" key="6">
    <source>
        <dbReference type="SAM" id="MobiDB-lite"/>
    </source>
</evidence>
<reference evidence="8" key="1">
    <citation type="submission" date="2021-01" db="EMBL/GenBank/DDBJ databases">
        <authorList>
            <person name="Corre E."/>
            <person name="Pelletier E."/>
            <person name="Niang G."/>
            <person name="Scheremetjew M."/>
            <person name="Finn R."/>
            <person name="Kale V."/>
            <person name="Holt S."/>
            <person name="Cochrane G."/>
            <person name="Meng A."/>
            <person name="Brown T."/>
            <person name="Cohen L."/>
        </authorList>
    </citation>
    <scope>NUCLEOTIDE SEQUENCE</scope>
    <source>
        <strain evidence="8">CCMP 769</strain>
    </source>
</reference>
<dbReference type="SMART" id="SM01014">
    <property type="entry name" value="ARID"/>
    <property type="match status" value="1"/>
</dbReference>
<evidence type="ECO:0000256" key="1">
    <source>
        <dbReference type="ARBA" id="ARBA00022853"/>
    </source>
</evidence>
<keyword evidence="2" id="KW-0805">Transcription regulation</keyword>
<keyword evidence="3" id="KW-0804">Transcription</keyword>
<dbReference type="InterPro" id="IPR000225">
    <property type="entry name" value="Armadillo"/>
</dbReference>
<dbReference type="SUPFAM" id="SSF48371">
    <property type="entry name" value="ARM repeat"/>
    <property type="match status" value="1"/>
</dbReference>
<dbReference type="InterPro" id="IPR052406">
    <property type="entry name" value="Chromatin_Remodeling_Comp"/>
</dbReference>
<accession>A0A7S3A7B0</accession>
<dbReference type="PROSITE" id="PS50176">
    <property type="entry name" value="ARM_REPEAT"/>
    <property type="match status" value="1"/>
</dbReference>
<sequence>MDAFGPDLLSTEPGETVQESEKDLRVDNEGMEDAIQKYKAVVPEIGRRFISEQMKNGSMGSGSPKDDFLADHKHFMTEIGELNFKVPTLGGSPLNIYQLFVEVMDQGGLNNVIETRAFKIVTRKLVLPRSCTSAAYMLRQSYEKILYQYEQHFVFGRDAQRTKLLLMEKKKLIEAENQLKQEASRANEQQVDPGLGAQPSASEAAKEPSVTSGRERPKRKAAETAVTAVAASVSIDTFGVNPSPNMPRRRGRPPSAEKLAARAAAAAAQAAASGAVPNGGYAHGGAEGRNLYCANIEPPPQAVFNYDNPQDREKLVLSIAGDVREQVAWGLGAANALSCDNRRNLLVRDFPGLVDALLLTLQRYWRDTERLRKQGLHPGIDARIKSGLRIMAAASANGRDSSKEPESWREDPTLLQYDHDLFNFRDPVSIETEERALLASNVLRNLSFIEKNGALFAESVNLHEMVGRLVLSPKVALEIKDNLTDLWINSASHMNVSEGYPAEKVLVTAVSCLDPFLPGQEYFVSRFAKAADILARLATNIDRNEGAITACFDVLIPRLIDVLGGQQRRVAAAALSAVCNVSMFDWPARGKLARTPRGIDRLVALLQDEELGARAALTLQNLAEAPSNRSVLSRYERELVELAVVPGPAAETIASVLYEFTAD</sequence>
<feature type="repeat" description="ARM" evidence="5">
    <location>
        <begin position="597"/>
        <end position="632"/>
    </location>
</feature>
<dbReference type="CDD" id="cd16100">
    <property type="entry name" value="ARID"/>
    <property type="match status" value="1"/>
</dbReference>
<evidence type="ECO:0000256" key="5">
    <source>
        <dbReference type="PROSITE-ProRule" id="PRU00259"/>
    </source>
</evidence>
<organism evidence="8">
    <name type="scientific">Rhodosorus marinus</name>
    <dbReference type="NCBI Taxonomy" id="101924"/>
    <lineage>
        <taxon>Eukaryota</taxon>
        <taxon>Rhodophyta</taxon>
        <taxon>Stylonematophyceae</taxon>
        <taxon>Stylonematales</taxon>
        <taxon>Stylonemataceae</taxon>
        <taxon>Rhodosorus</taxon>
    </lineage>
</organism>
<evidence type="ECO:0000313" key="8">
    <source>
        <dbReference type="EMBL" id="CAE0062941.1"/>
    </source>
</evidence>
<dbReference type="Gene3D" id="1.25.10.10">
    <property type="entry name" value="Leucine-rich Repeat Variant"/>
    <property type="match status" value="1"/>
</dbReference>
<dbReference type="SUPFAM" id="SSF46774">
    <property type="entry name" value="ARID-like"/>
    <property type="match status" value="1"/>
</dbReference>
<dbReference type="PANTHER" id="PTHR22970:SF14">
    <property type="entry name" value="AT-RICH INTERACTIVE DOMAIN-CONTAINING PROTEIN 2"/>
    <property type="match status" value="1"/>
</dbReference>
<evidence type="ECO:0000256" key="2">
    <source>
        <dbReference type="ARBA" id="ARBA00023015"/>
    </source>
</evidence>
<dbReference type="AlphaFoldDB" id="A0A7S3A7B0"/>
<feature type="region of interest" description="Disordered" evidence="6">
    <location>
        <begin position="237"/>
        <end position="257"/>
    </location>
</feature>
<evidence type="ECO:0000259" key="7">
    <source>
        <dbReference type="PROSITE" id="PS51011"/>
    </source>
</evidence>
<dbReference type="Pfam" id="PF01388">
    <property type="entry name" value="ARID"/>
    <property type="match status" value="1"/>
</dbReference>
<dbReference type="PROSITE" id="PS51011">
    <property type="entry name" value="ARID"/>
    <property type="match status" value="1"/>
</dbReference>
<feature type="domain" description="ARID" evidence="7">
    <location>
        <begin position="62"/>
        <end position="154"/>
    </location>
</feature>
<dbReference type="Gene3D" id="1.10.150.60">
    <property type="entry name" value="ARID DNA-binding domain"/>
    <property type="match status" value="1"/>
</dbReference>
<dbReference type="InterPro" id="IPR001606">
    <property type="entry name" value="ARID_dom"/>
</dbReference>
<feature type="region of interest" description="Disordered" evidence="6">
    <location>
        <begin position="181"/>
        <end position="225"/>
    </location>
</feature>